<dbReference type="Gene3D" id="3.30.70.270">
    <property type="match status" value="1"/>
</dbReference>
<dbReference type="NCBIfam" id="TIGR00254">
    <property type="entry name" value="GGDEF"/>
    <property type="match status" value="1"/>
</dbReference>
<reference evidence="6 7" key="1">
    <citation type="submission" date="2016-10" db="EMBL/GenBank/DDBJ databases">
        <authorList>
            <person name="de Groot N.N."/>
        </authorList>
    </citation>
    <scope>NUCLEOTIDE SEQUENCE [LARGE SCALE GENOMIC DNA]</scope>
    <source>
        <strain evidence="6 7">IBRC-M 10445</strain>
    </source>
</reference>
<dbReference type="Proteomes" id="UP000199445">
    <property type="component" value="Unassembled WGS sequence"/>
</dbReference>
<evidence type="ECO:0000313" key="6">
    <source>
        <dbReference type="EMBL" id="SFJ15558.1"/>
    </source>
</evidence>
<dbReference type="AlphaFoldDB" id="A0A1I3P1Z2"/>
<dbReference type="SMART" id="SM00086">
    <property type="entry name" value="PAC"/>
    <property type="match status" value="2"/>
</dbReference>
<dbReference type="CDD" id="cd00130">
    <property type="entry name" value="PAS"/>
    <property type="match status" value="2"/>
</dbReference>
<evidence type="ECO:0000259" key="4">
    <source>
        <dbReference type="PROSITE" id="PS50113"/>
    </source>
</evidence>
<dbReference type="SMART" id="SM00091">
    <property type="entry name" value="PAS"/>
    <property type="match status" value="2"/>
</dbReference>
<dbReference type="Pfam" id="PF08447">
    <property type="entry name" value="PAS_3"/>
    <property type="match status" value="1"/>
</dbReference>
<dbReference type="SUPFAM" id="SSF55785">
    <property type="entry name" value="PYP-like sensor domain (PAS domain)"/>
    <property type="match status" value="2"/>
</dbReference>
<organism evidence="6 7">
    <name type="scientific">Marinobacter persicus</name>
    <dbReference type="NCBI Taxonomy" id="930118"/>
    <lineage>
        <taxon>Bacteria</taxon>
        <taxon>Pseudomonadati</taxon>
        <taxon>Pseudomonadota</taxon>
        <taxon>Gammaproteobacteria</taxon>
        <taxon>Pseudomonadales</taxon>
        <taxon>Marinobacteraceae</taxon>
        <taxon>Marinobacter</taxon>
    </lineage>
</organism>
<evidence type="ECO:0000256" key="1">
    <source>
        <dbReference type="ARBA" id="ARBA00001946"/>
    </source>
</evidence>
<dbReference type="InterPro" id="IPR000700">
    <property type="entry name" value="PAS-assoc_C"/>
</dbReference>
<dbReference type="FunFam" id="3.30.70.270:FF:000001">
    <property type="entry name" value="Diguanylate cyclase domain protein"/>
    <property type="match status" value="1"/>
</dbReference>
<dbReference type="Pfam" id="PF00990">
    <property type="entry name" value="GGDEF"/>
    <property type="match status" value="1"/>
</dbReference>
<dbReference type="PANTHER" id="PTHR46663:SF3">
    <property type="entry name" value="SLL0267 PROTEIN"/>
    <property type="match status" value="1"/>
</dbReference>
<dbReference type="Gene3D" id="6.10.340.10">
    <property type="match status" value="1"/>
</dbReference>
<feature type="domain" description="PAC" evidence="4">
    <location>
        <begin position="456"/>
        <end position="508"/>
    </location>
</feature>
<dbReference type="GO" id="GO:0003824">
    <property type="term" value="F:catalytic activity"/>
    <property type="evidence" value="ECO:0007669"/>
    <property type="project" value="UniProtKB-ARBA"/>
</dbReference>
<dbReference type="PANTHER" id="PTHR46663">
    <property type="entry name" value="DIGUANYLATE CYCLASE DGCT-RELATED"/>
    <property type="match status" value="1"/>
</dbReference>
<dbReference type="OrthoDB" id="73375at2"/>
<dbReference type="InterPro" id="IPR001610">
    <property type="entry name" value="PAC"/>
</dbReference>
<keyword evidence="2" id="KW-0812">Transmembrane</keyword>
<feature type="domain" description="PAC" evidence="4">
    <location>
        <begin position="333"/>
        <end position="386"/>
    </location>
</feature>
<dbReference type="Pfam" id="PF13426">
    <property type="entry name" value="PAS_9"/>
    <property type="match status" value="1"/>
</dbReference>
<evidence type="ECO:0000259" key="5">
    <source>
        <dbReference type="PROSITE" id="PS50887"/>
    </source>
</evidence>
<protein>
    <submittedName>
        <fullName evidence="6">PAS domain S-box-containing protein/diguanylate cyclase (GGDEF) domain-containing protein</fullName>
    </submittedName>
</protein>
<dbReference type="PROSITE" id="PS50887">
    <property type="entry name" value="GGDEF"/>
    <property type="match status" value="1"/>
</dbReference>
<evidence type="ECO:0000313" key="7">
    <source>
        <dbReference type="Proteomes" id="UP000199445"/>
    </source>
</evidence>
<comment type="cofactor">
    <cofactor evidence="1">
        <name>Mg(2+)</name>
        <dbReference type="ChEBI" id="CHEBI:18420"/>
    </cofactor>
</comment>
<dbReference type="EMBL" id="FOSC01000001">
    <property type="protein sequence ID" value="SFJ15558.1"/>
    <property type="molecule type" value="Genomic_DNA"/>
</dbReference>
<evidence type="ECO:0000256" key="2">
    <source>
        <dbReference type="SAM" id="Phobius"/>
    </source>
</evidence>
<feature type="domain" description="GGDEF" evidence="5">
    <location>
        <begin position="540"/>
        <end position="674"/>
    </location>
</feature>
<dbReference type="InterPro" id="IPR035965">
    <property type="entry name" value="PAS-like_dom_sf"/>
</dbReference>
<dbReference type="InterPro" id="IPR013655">
    <property type="entry name" value="PAS_fold_3"/>
</dbReference>
<dbReference type="RefSeq" id="WP_091700226.1">
    <property type="nucleotide sequence ID" value="NZ_BMYN01000010.1"/>
</dbReference>
<gene>
    <name evidence="6" type="ORF">SAMN05216429_10159</name>
</gene>
<keyword evidence="2" id="KW-1133">Transmembrane helix</keyword>
<dbReference type="Gene3D" id="3.30.450.20">
    <property type="entry name" value="PAS domain"/>
    <property type="match status" value="2"/>
</dbReference>
<dbReference type="SMART" id="SM00267">
    <property type="entry name" value="GGDEF"/>
    <property type="match status" value="1"/>
</dbReference>
<keyword evidence="7" id="KW-1185">Reference proteome</keyword>
<dbReference type="InterPro" id="IPR000160">
    <property type="entry name" value="GGDEF_dom"/>
</dbReference>
<feature type="transmembrane region" description="Helical" evidence="2">
    <location>
        <begin position="15"/>
        <end position="39"/>
    </location>
</feature>
<dbReference type="CDD" id="cd01949">
    <property type="entry name" value="GGDEF"/>
    <property type="match status" value="1"/>
</dbReference>
<feature type="domain" description="PAS" evidence="3">
    <location>
        <begin position="390"/>
        <end position="439"/>
    </location>
</feature>
<dbReference type="PROSITE" id="PS50112">
    <property type="entry name" value="PAS"/>
    <property type="match status" value="2"/>
</dbReference>
<accession>A0A1I3P1Z2</accession>
<dbReference type="InterPro" id="IPR029787">
    <property type="entry name" value="Nucleotide_cyclase"/>
</dbReference>
<keyword evidence="2" id="KW-0472">Membrane</keyword>
<feature type="transmembrane region" description="Helical" evidence="2">
    <location>
        <begin position="178"/>
        <end position="196"/>
    </location>
</feature>
<feature type="domain" description="PAS" evidence="3">
    <location>
        <begin position="283"/>
        <end position="329"/>
    </location>
</feature>
<sequence>MIPSQHNSARNPPSLLLRITIALIALIVLVFTLHGLYLYKIQRAELLNNMHQSVEHSLQRLSTNIGPFMEAYAINDYEQLVATETALENHFAVVVRNRKMGEILGDEHYISGQIITDAGDYTGFDHTDPQMTQRLDQAFYSDTLPITGSNGDPLGSVSVYASNEPLLRKLQALLIEEIIISVLFAAVLTFLLIFVLRRYFLRSIQHIGSALKHSDDEGIPLRPLPRFKYQEVQILSQTINTMLESIKNARAKQKVQQLRLENTITGTRTGTWEWNVATGETIFNERWAEIVGYTLAELEPVSIHTWEKLTHPEDLKLSSEQLQKHFQGELDYYECEVRMRHKQGHWVWVIDRGCVMTWSDQGEPLVMYGTHQDISTDKEAQEQLSMAAGVFKYAREGIILTSVDGIILDANRAFTALTGYHRSELTGHRYDSLIPEKHDQAFFNSILDSLRRDGVWNGEFEMPCKNGTSFPSLMTIAAARDHVGRVQHFVTLVADVSSLKQNEDRLRMIAHYDGLTGLPNRLLLTERLRHAITVARRNQTLLAVVFLDLDGFKEVNDTYGHSAGDELLKVLSDRMQQTLRDCDTVARLGGDEFVILLPDLARKENCRPVLERLLTSLCCPVTLSQGHAGVSASIGVSLSSLDKEVDADILIRQADMAMYQAKQNGKNRFCFFSKETADYLDSASA</sequence>
<proteinExistence type="predicted"/>
<dbReference type="InterPro" id="IPR052163">
    <property type="entry name" value="DGC-Regulatory_Protein"/>
</dbReference>
<name>A0A1I3P1Z2_9GAMM</name>
<dbReference type="InterPro" id="IPR000014">
    <property type="entry name" value="PAS"/>
</dbReference>
<evidence type="ECO:0000259" key="3">
    <source>
        <dbReference type="PROSITE" id="PS50112"/>
    </source>
</evidence>
<dbReference type="PROSITE" id="PS50113">
    <property type="entry name" value="PAC"/>
    <property type="match status" value="2"/>
</dbReference>
<dbReference type="NCBIfam" id="TIGR00229">
    <property type="entry name" value="sensory_box"/>
    <property type="match status" value="2"/>
</dbReference>
<dbReference type="SUPFAM" id="SSF55073">
    <property type="entry name" value="Nucleotide cyclase"/>
    <property type="match status" value="1"/>
</dbReference>
<dbReference type="InterPro" id="IPR043128">
    <property type="entry name" value="Rev_trsase/Diguanyl_cyclase"/>
</dbReference>